<accession>A0A1H0M4K0</accession>
<gene>
    <name evidence="1" type="ORF">SAMN05192530_11268</name>
</gene>
<dbReference type="EMBL" id="FNIT01000012">
    <property type="protein sequence ID" value="SDO75422.1"/>
    <property type="molecule type" value="Genomic_DNA"/>
</dbReference>
<proteinExistence type="predicted"/>
<evidence type="ECO:0000313" key="2">
    <source>
        <dbReference type="Proteomes" id="UP000198793"/>
    </source>
</evidence>
<dbReference type="OrthoDB" id="9103420at2"/>
<dbReference type="PROSITE" id="PS51257">
    <property type="entry name" value="PROKAR_LIPOPROTEIN"/>
    <property type="match status" value="1"/>
</dbReference>
<dbReference type="AlphaFoldDB" id="A0A1H0M4K0"/>
<dbReference type="RefSeq" id="WP_090676568.1">
    <property type="nucleotide sequence ID" value="NZ_FNIT01000012.1"/>
</dbReference>
<sequence>MRNAFFLPAAMVAPLLLTGCSGEPSQSEISTSVSTFMTELGRIVATQAPRPLAVDDVEKHGCTLERGMTYVCDVTLTVSGGYMPQPQTRTAPMRFTRMAEGWVASE</sequence>
<name>A0A1H0M4K0_9HYPH</name>
<reference evidence="1 2" key="1">
    <citation type="submission" date="2016-10" db="EMBL/GenBank/DDBJ databases">
        <authorList>
            <person name="de Groot N.N."/>
        </authorList>
    </citation>
    <scope>NUCLEOTIDE SEQUENCE [LARGE SCALE GENOMIC DNA]</scope>
    <source>
        <strain evidence="2">L7-484,KACC 16230,DSM 25025</strain>
    </source>
</reference>
<organism evidence="1 2">
    <name type="scientific">Aureimonas jatrophae</name>
    <dbReference type="NCBI Taxonomy" id="1166073"/>
    <lineage>
        <taxon>Bacteria</taxon>
        <taxon>Pseudomonadati</taxon>
        <taxon>Pseudomonadota</taxon>
        <taxon>Alphaproteobacteria</taxon>
        <taxon>Hyphomicrobiales</taxon>
        <taxon>Aurantimonadaceae</taxon>
        <taxon>Aureimonas</taxon>
    </lineage>
</organism>
<dbReference type="Proteomes" id="UP000198793">
    <property type="component" value="Unassembled WGS sequence"/>
</dbReference>
<protein>
    <recommendedName>
        <fullName evidence="3">Lipoprotein</fullName>
    </recommendedName>
</protein>
<evidence type="ECO:0008006" key="3">
    <source>
        <dbReference type="Google" id="ProtNLM"/>
    </source>
</evidence>
<evidence type="ECO:0000313" key="1">
    <source>
        <dbReference type="EMBL" id="SDO75422.1"/>
    </source>
</evidence>
<keyword evidence="2" id="KW-1185">Reference proteome</keyword>
<dbReference type="STRING" id="1166073.SAMN05192530_11268"/>